<sequence length="417" mass="47493">MNAIPSIFTLNKILEAEANQLRKRCREFRRPFGKIPPATWPPGQREQYSEILWHHAIRYIKIFKLVHVNRINSETIRLCAANATDLRHIRALWELLKIPYIRGQFTPTVQSSLVSASTEVGFRIYRINPQNKLIGSTLPLSAVNHILTAFPAKKVHRDVLASSITGCIKFRNTIGAIQLLEQLFEQGLKLTNAEIRRILKLLPKNGIDGEIFEGAVIGNKRSYIRYQQMAFMEKFLYPQIDKSDKRTLIEFLRAAGRGNNSNLIAMVQRNSPEQVLSSPPVLEALIQAYAYTKSPELAWNLLDKKGSSIKSVTASTISSLLASRQRHDLPKNVAKLVHHFIKSGSQFSSLTLEKIINSAILRRYKESYRYLKPIKIGYSTDSRFVVKALVSFAKESIDDIEHGRDITKSVEWVENLD</sequence>
<accession>A0A1U7LRW6</accession>
<comment type="caution">
    <text evidence="1">The sequence shown here is derived from an EMBL/GenBank/DDBJ whole genome shotgun (WGS) entry which is preliminary data.</text>
</comment>
<proteinExistence type="predicted"/>
<organism evidence="1 2">
    <name type="scientific">Neolecta irregularis (strain DAH-3)</name>
    <dbReference type="NCBI Taxonomy" id="1198029"/>
    <lineage>
        <taxon>Eukaryota</taxon>
        <taxon>Fungi</taxon>
        <taxon>Dikarya</taxon>
        <taxon>Ascomycota</taxon>
        <taxon>Taphrinomycotina</taxon>
        <taxon>Neolectales</taxon>
        <taxon>Neolectaceae</taxon>
        <taxon>Neolecta</taxon>
    </lineage>
</organism>
<protein>
    <submittedName>
        <fullName evidence="1">Uncharacterized protein</fullName>
    </submittedName>
</protein>
<evidence type="ECO:0000313" key="2">
    <source>
        <dbReference type="Proteomes" id="UP000186594"/>
    </source>
</evidence>
<dbReference type="Proteomes" id="UP000186594">
    <property type="component" value="Unassembled WGS sequence"/>
</dbReference>
<gene>
    <name evidence="1" type="ORF">NEOLI_000516</name>
</gene>
<dbReference type="EMBL" id="LXFE01000411">
    <property type="protein sequence ID" value="OLL25420.1"/>
    <property type="molecule type" value="Genomic_DNA"/>
</dbReference>
<dbReference type="AlphaFoldDB" id="A0A1U7LRW6"/>
<reference evidence="1 2" key="1">
    <citation type="submission" date="2016-04" db="EMBL/GenBank/DDBJ databases">
        <title>Evolutionary innovation and constraint leading to complex multicellularity in the Ascomycota.</title>
        <authorList>
            <person name="Cisse O."/>
            <person name="Nguyen A."/>
            <person name="Hewitt D.A."/>
            <person name="Jedd G."/>
            <person name="Stajich J.E."/>
        </authorList>
    </citation>
    <scope>NUCLEOTIDE SEQUENCE [LARGE SCALE GENOMIC DNA]</scope>
    <source>
        <strain evidence="1 2">DAH-3</strain>
    </source>
</reference>
<keyword evidence="2" id="KW-1185">Reference proteome</keyword>
<name>A0A1U7LRW6_NEOID</name>
<evidence type="ECO:0000313" key="1">
    <source>
        <dbReference type="EMBL" id="OLL25420.1"/>
    </source>
</evidence>